<organism evidence="2 3">
    <name type="scientific">Punica granatum</name>
    <name type="common">Pomegranate</name>
    <dbReference type="NCBI Taxonomy" id="22663"/>
    <lineage>
        <taxon>Eukaryota</taxon>
        <taxon>Viridiplantae</taxon>
        <taxon>Streptophyta</taxon>
        <taxon>Embryophyta</taxon>
        <taxon>Tracheophyta</taxon>
        <taxon>Spermatophyta</taxon>
        <taxon>Magnoliopsida</taxon>
        <taxon>eudicotyledons</taxon>
        <taxon>Gunneridae</taxon>
        <taxon>Pentapetalae</taxon>
        <taxon>rosids</taxon>
        <taxon>malvids</taxon>
        <taxon>Myrtales</taxon>
        <taxon>Lythraceae</taxon>
        <taxon>Punica</taxon>
    </lineage>
</organism>
<dbReference type="EMBL" id="PGOL01001653">
    <property type="protein sequence ID" value="PKI55959.1"/>
    <property type="molecule type" value="Genomic_DNA"/>
</dbReference>
<evidence type="ECO:0000313" key="3">
    <source>
        <dbReference type="Proteomes" id="UP000233551"/>
    </source>
</evidence>
<keyword evidence="3" id="KW-1185">Reference proteome</keyword>
<dbReference type="AlphaFoldDB" id="A0A2I0JI72"/>
<gene>
    <name evidence="2" type="ORF">CRG98_023650</name>
</gene>
<evidence type="ECO:0000256" key="1">
    <source>
        <dbReference type="SAM" id="MobiDB-lite"/>
    </source>
</evidence>
<comment type="caution">
    <text evidence="2">The sequence shown here is derived from an EMBL/GenBank/DDBJ whole genome shotgun (WGS) entry which is preliminary data.</text>
</comment>
<name>A0A2I0JI72_PUNGR</name>
<dbReference type="STRING" id="22663.A0A2I0JI72"/>
<feature type="compositionally biased region" description="Basic and acidic residues" evidence="1">
    <location>
        <begin position="15"/>
        <end position="34"/>
    </location>
</feature>
<accession>A0A2I0JI72</accession>
<evidence type="ECO:0008006" key="4">
    <source>
        <dbReference type="Google" id="ProtNLM"/>
    </source>
</evidence>
<protein>
    <recommendedName>
        <fullName evidence="4">G-patch domain-containing protein</fullName>
    </recommendedName>
</protein>
<evidence type="ECO:0000313" key="2">
    <source>
        <dbReference type="EMBL" id="PKI55959.1"/>
    </source>
</evidence>
<proteinExistence type="predicted"/>
<sequence>MKRWLCTVDRPSDRDHLFTREDEGSEEPFERDGMTRQSHGRNRHVVEVRVCADLKEPNIAMRRANERSGDSVPRESVSPCSDVRSGVGYVGPCPFSITFQVLDITNAFSLLLGRPWIHSDGAVPSSLHQRLKFIVEEKLITVKGEEDYAIYKETAVPYISVGDDENLPFHSFETISVIRDYGESGPSRADRIIGKVLLHNNYIPGTSLEARGQRISRPIEVEEGTLDGPSSNSDDTPATPSAVYAVTEELPSGVHIRLVQKNEELGNWTSVPRYSAVIADEINVGTEEEPRTLKIRTALDPTQRTRMIDFLKEYQEVFAWSYADMPGLDPSIVEHFQSQNDDYALG</sequence>
<reference evidence="2 3" key="1">
    <citation type="submission" date="2017-11" db="EMBL/GenBank/DDBJ databases">
        <title>De-novo sequencing of pomegranate (Punica granatum L.) genome.</title>
        <authorList>
            <person name="Akparov Z."/>
            <person name="Amiraslanov A."/>
            <person name="Hajiyeva S."/>
            <person name="Abbasov M."/>
            <person name="Kaur K."/>
            <person name="Hamwieh A."/>
            <person name="Solovyev V."/>
            <person name="Salamov A."/>
            <person name="Braich B."/>
            <person name="Kosarev P."/>
            <person name="Mahmoud A."/>
            <person name="Hajiyev E."/>
            <person name="Babayeva S."/>
            <person name="Izzatullayeva V."/>
            <person name="Mammadov A."/>
            <person name="Mammadov A."/>
            <person name="Sharifova S."/>
            <person name="Ojaghi J."/>
            <person name="Eynullazada K."/>
            <person name="Bayramov B."/>
            <person name="Abdulazimova A."/>
            <person name="Shahmuradov I."/>
        </authorList>
    </citation>
    <scope>NUCLEOTIDE SEQUENCE [LARGE SCALE GENOMIC DNA]</scope>
    <source>
        <strain evidence="3">cv. AG2017</strain>
        <tissue evidence="2">Leaf</tissue>
    </source>
</reference>
<dbReference type="Proteomes" id="UP000233551">
    <property type="component" value="Unassembled WGS sequence"/>
</dbReference>
<feature type="region of interest" description="Disordered" evidence="1">
    <location>
        <begin position="15"/>
        <end position="38"/>
    </location>
</feature>